<keyword evidence="3 6" id="KW-0812">Transmembrane</keyword>
<dbReference type="Proteomes" id="UP000766486">
    <property type="component" value="Unassembled WGS sequence"/>
</dbReference>
<dbReference type="SUPFAM" id="SSF103473">
    <property type="entry name" value="MFS general substrate transporter"/>
    <property type="match status" value="1"/>
</dbReference>
<feature type="transmembrane region" description="Helical" evidence="6">
    <location>
        <begin position="466"/>
        <end position="486"/>
    </location>
</feature>
<feature type="transmembrane region" description="Helical" evidence="6">
    <location>
        <begin position="432"/>
        <end position="454"/>
    </location>
</feature>
<dbReference type="PROSITE" id="PS50850">
    <property type="entry name" value="MFS"/>
    <property type="match status" value="1"/>
</dbReference>
<evidence type="ECO:0000256" key="6">
    <source>
        <dbReference type="SAM" id="Phobius"/>
    </source>
</evidence>
<feature type="transmembrane region" description="Helical" evidence="6">
    <location>
        <begin position="173"/>
        <end position="195"/>
    </location>
</feature>
<comment type="subcellular location">
    <subcellularLocation>
        <location evidence="1">Membrane</location>
        <topology evidence="1">Multi-pass membrane protein</topology>
    </subcellularLocation>
</comment>
<keyword evidence="9" id="KW-1185">Reference proteome</keyword>
<accession>A0ABY6UKB9</accession>
<keyword evidence="4 6" id="KW-1133">Transmembrane helix</keyword>
<dbReference type="InterPro" id="IPR020846">
    <property type="entry name" value="MFS_dom"/>
</dbReference>
<feature type="transmembrane region" description="Helical" evidence="6">
    <location>
        <begin position="207"/>
        <end position="228"/>
    </location>
</feature>
<organism evidence="8 9">
    <name type="scientific">Bionectria ochroleuca</name>
    <name type="common">Gliocladium roseum</name>
    <dbReference type="NCBI Taxonomy" id="29856"/>
    <lineage>
        <taxon>Eukaryota</taxon>
        <taxon>Fungi</taxon>
        <taxon>Dikarya</taxon>
        <taxon>Ascomycota</taxon>
        <taxon>Pezizomycotina</taxon>
        <taxon>Sordariomycetes</taxon>
        <taxon>Hypocreomycetidae</taxon>
        <taxon>Hypocreales</taxon>
        <taxon>Bionectriaceae</taxon>
        <taxon>Clonostachys</taxon>
    </lineage>
</organism>
<evidence type="ECO:0000256" key="4">
    <source>
        <dbReference type="ARBA" id="ARBA00022989"/>
    </source>
</evidence>
<dbReference type="InterPro" id="IPR011701">
    <property type="entry name" value="MFS"/>
</dbReference>
<sequence>MVLVPTAQLPPISSHARGVTLNRPRLHLKMLGHEVSKASQLETSSTEKHNNDTDASIGEVENAGFSTGDTKKLIRKCDKYLLPFLSLLYLLSFLDRTNIGNAKLAEMEKYLGMSGLDYNVAVAVFFPFYVAAEIPSNMAMKRWRPSIWIPSIMVAWGIVTTLLGIVHNFPGLLAARCALGIAEGGLFPGITYYISLWYRRHECGLRMAIFFSAATAAGAFGGLLAFGIMKMEGMGNLHGWQWIFIIEGLLTFVIAITAYFAMYDYADTAKFLRDDEKREIVRRLEEDRSVLSDRFDMKFMWQAFSDWKIYVHMLITIGIYTPLYSISVFMPTVVKSLGYTAETAQLMTVPPYIAACICTVGGGYLADKHGQRGIYMIFFCCVAILGFALLASVESTAAKYAGCFLITCGIYPNVPGGVAWNGNNIGGSLKRGVGIAMHVGFGNLGGTISAFAYLPKDAPHYRPGHLILMSTTTMSCILCIFMTLYLRRENKRRDAANKAPESYTRQEKELEADNGDNATFFRYTV</sequence>
<evidence type="ECO:0000259" key="7">
    <source>
        <dbReference type="PROSITE" id="PS50850"/>
    </source>
</evidence>
<dbReference type="EMBL" id="CABFNS010000817">
    <property type="protein sequence ID" value="VUC30280.1"/>
    <property type="molecule type" value="Genomic_DNA"/>
</dbReference>
<proteinExistence type="predicted"/>
<feature type="transmembrane region" description="Helical" evidence="6">
    <location>
        <begin position="309"/>
        <end position="329"/>
    </location>
</feature>
<evidence type="ECO:0000256" key="5">
    <source>
        <dbReference type="ARBA" id="ARBA00023136"/>
    </source>
</evidence>
<dbReference type="InterPro" id="IPR036259">
    <property type="entry name" value="MFS_trans_sf"/>
</dbReference>
<feature type="transmembrane region" description="Helical" evidence="6">
    <location>
        <begin position="147"/>
        <end position="167"/>
    </location>
</feature>
<keyword evidence="2" id="KW-0813">Transport</keyword>
<gene>
    <name evidence="8" type="ORF">CLO192961_LOCUS282387</name>
</gene>
<feature type="transmembrane region" description="Helical" evidence="6">
    <location>
        <begin position="397"/>
        <end position="420"/>
    </location>
</feature>
<evidence type="ECO:0000313" key="8">
    <source>
        <dbReference type="EMBL" id="VUC30280.1"/>
    </source>
</evidence>
<evidence type="ECO:0000256" key="2">
    <source>
        <dbReference type="ARBA" id="ARBA00022448"/>
    </source>
</evidence>
<dbReference type="Pfam" id="PF07690">
    <property type="entry name" value="MFS_1"/>
    <property type="match status" value="1"/>
</dbReference>
<feature type="transmembrane region" description="Helical" evidence="6">
    <location>
        <begin position="373"/>
        <end position="391"/>
    </location>
</feature>
<evidence type="ECO:0000313" key="9">
    <source>
        <dbReference type="Proteomes" id="UP000766486"/>
    </source>
</evidence>
<reference evidence="8 9" key="1">
    <citation type="submission" date="2019-06" db="EMBL/GenBank/DDBJ databases">
        <authorList>
            <person name="Broberg M."/>
        </authorList>
    </citation>
    <scope>NUCLEOTIDE SEQUENCE [LARGE SCALE GENOMIC DNA]</scope>
</reference>
<feature type="transmembrane region" description="Helical" evidence="6">
    <location>
        <begin position="349"/>
        <end position="366"/>
    </location>
</feature>
<protein>
    <recommendedName>
        <fullName evidence="7">Major facilitator superfamily (MFS) profile domain-containing protein</fullName>
    </recommendedName>
</protein>
<name>A0ABY6UKB9_BIOOC</name>
<feature type="domain" description="Major facilitator superfamily (MFS) profile" evidence="7">
    <location>
        <begin position="81"/>
        <end position="525"/>
    </location>
</feature>
<evidence type="ECO:0000256" key="1">
    <source>
        <dbReference type="ARBA" id="ARBA00004141"/>
    </source>
</evidence>
<dbReference type="Gene3D" id="1.20.1250.20">
    <property type="entry name" value="MFS general substrate transporter like domains"/>
    <property type="match status" value="2"/>
</dbReference>
<keyword evidence="5 6" id="KW-0472">Membrane</keyword>
<evidence type="ECO:0000256" key="3">
    <source>
        <dbReference type="ARBA" id="ARBA00022692"/>
    </source>
</evidence>
<feature type="transmembrane region" description="Helical" evidence="6">
    <location>
        <begin position="80"/>
        <end position="98"/>
    </location>
</feature>
<feature type="transmembrane region" description="Helical" evidence="6">
    <location>
        <begin position="240"/>
        <end position="263"/>
    </location>
</feature>
<dbReference type="PANTHER" id="PTHR43791">
    <property type="entry name" value="PERMEASE-RELATED"/>
    <property type="match status" value="1"/>
</dbReference>
<feature type="transmembrane region" description="Helical" evidence="6">
    <location>
        <begin position="118"/>
        <end position="135"/>
    </location>
</feature>
<comment type="caution">
    <text evidence="8">The sequence shown here is derived from an EMBL/GenBank/DDBJ whole genome shotgun (WGS) entry which is preliminary data.</text>
</comment>
<dbReference type="PANTHER" id="PTHR43791:SF57">
    <property type="entry name" value="MAJOR FACILITATOR SUPERFAMILY (MFS) PROFILE DOMAIN-CONTAINING PROTEIN"/>
    <property type="match status" value="1"/>
</dbReference>